<sequence>MPALRQPDIKLLLSHPAHFLALGFGSGLAPKAPGTFGSLAAIPLYLLLAQLLSPWHIALLAIPLFVLGIWACGKTGQALGVSDHGGIVWDEIVAMLPLLAMVPQTVLGWSAAFLLFRLFDISKPWPISWFDARIKGGFGVMLDDALAALPAAGLLYLLYPWLS</sequence>
<organism evidence="4 5">
    <name type="scientific">Chitinimonas prasina</name>
    <dbReference type="NCBI Taxonomy" id="1434937"/>
    <lineage>
        <taxon>Bacteria</taxon>
        <taxon>Pseudomonadati</taxon>
        <taxon>Pseudomonadota</taxon>
        <taxon>Betaproteobacteria</taxon>
        <taxon>Neisseriales</taxon>
        <taxon>Chitinibacteraceae</taxon>
        <taxon>Chitinimonas</taxon>
    </lineage>
</organism>
<gene>
    <name evidence="4" type="primary">pgpA</name>
    <name evidence="4" type="ORF">GCM10007907_19810</name>
</gene>
<dbReference type="InterPro" id="IPR036681">
    <property type="entry name" value="PgpA-like_sf"/>
</dbReference>
<dbReference type="InterPro" id="IPR007686">
    <property type="entry name" value="YutG/PgpA"/>
</dbReference>
<accession>A0ABQ5YDZ5</accession>
<comment type="subcellular location">
    <subcellularLocation>
        <location evidence="1">Cell inner membrane</location>
        <topology evidence="1">Multi-pass membrane protein</topology>
    </subcellularLocation>
</comment>
<keyword evidence="1 2" id="KW-0472">Membrane</keyword>
<comment type="cofactor">
    <cofactor evidence="1">
        <name>Mg(2+)</name>
        <dbReference type="ChEBI" id="CHEBI:18420"/>
    </cofactor>
</comment>
<dbReference type="Proteomes" id="UP001156706">
    <property type="component" value="Unassembled WGS sequence"/>
</dbReference>
<comment type="function">
    <text evidence="1">Lipid phosphatase which dephosphorylates phosphatidylglycerophosphate (PGP) to phosphatidylglycerol (PG).</text>
</comment>
<name>A0ABQ5YDZ5_9NEIS</name>
<keyword evidence="1" id="KW-0460">Magnesium</keyword>
<evidence type="ECO:0000313" key="4">
    <source>
        <dbReference type="EMBL" id="GLR13191.1"/>
    </source>
</evidence>
<dbReference type="PANTHER" id="PTHR36305">
    <property type="entry name" value="PHOSPHATIDYLGLYCEROPHOSPHATASE A"/>
    <property type="match status" value="1"/>
</dbReference>
<feature type="domain" description="YutG/PgpA" evidence="3">
    <location>
        <begin position="20"/>
        <end position="158"/>
    </location>
</feature>
<evidence type="ECO:0000256" key="2">
    <source>
        <dbReference type="SAM" id="Phobius"/>
    </source>
</evidence>
<feature type="transmembrane region" description="Helical" evidence="2">
    <location>
        <begin position="55"/>
        <end position="72"/>
    </location>
</feature>
<comment type="pathway">
    <text evidence="1">Phospholipid metabolism; phosphatidylglycerol biosynthesis; phosphatidylglycerol from CDP-diacylglycerol: step 2/2.</text>
</comment>
<keyword evidence="1" id="KW-0378">Hydrolase</keyword>
<protein>
    <recommendedName>
        <fullName evidence="1">Phosphatidylglycerophosphatase A</fullName>
        <ecNumber evidence="1">3.1.3.27</ecNumber>
    </recommendedName>
    <alternativeName>
        <fullName evidence="1">Phosphatidylglycerolphosphate phosphatase A</fullName>
    </alternativeName>
</protein>
<keyword evidence="1" id="KW-0443">Lipid metabolism</keyword>
<dbReference type="EC" id="3.1.3.27" evidence="1"/>
<keyword evidence="1" id="KW-0479">Metal-binding</keyword>
<keyword evidence="1" id="KW-0595">Phospholipid degradation</keyword>
<keyword evidence="2" id="KW-1133">Transmembrane helix</keyword>
<feature type="transmembrane region" description="Helical" evidence="2">
    <location>
        <begin position="136"/>
        <end position="159"/>
    </location>
</feature>
<comment type="catalytic activity">
    <reaction evidence="1">
        <text>a 1,2-diacyl-sn-glycero-3-phospho-(1'-sn-glycero-3'-phosphate) + H2O = a 1,2-diacyl-sn-glycero-3-phospho-(1'-sn-glycerol) + phosphate</text>
        <dbReference type="Rhea" id="RHEA:33751"/>
        <dbReference type="ChEBI" id="CHEBI:15377"/>
        <dbReference type="ChEBI" id="CHEBI:43474"/>
        <dbReference type="ChEBI" id="CHEBI:60110"/>
        <dbReference type="ChEBI" id="CHEBI:64716"/>
        <dbReference type="EC" id="3.1.3.27"/>
    </reaction>
</comment>
<evidence type="ECO:0000313" key="5">
    <source>
        <dbReference type="Proteomes" id="UP001156706"/>
    </source>
</evidence>
<keyword evidence="5" id="KW-1185">Reference proteome</keyword>
<keyword evidence="1 2" id="KW-0812">Transmembrane</keyword>
<dbReference type="EMBL" id="BSOG01000002">
    <property type="protein sequence ID" value="GLR13191.1"/>
    <property type="molecule type" value="Genomic_DNA"/>
</dbReference>
<keyword evidence="1" id="KW-0997">Cell inner membrane</keyword>
<keyword evidence="1" id="KW-1003">Cell membrane</keyword>
<dbReference type="PANTHER" id="PTHR36305:SF1">
    <property type="entry name" value="PHOSPHATIDYLGLYCEROPHOSPHATASE A"/>
    <property type="match status" value="1"/>
</dbReference>
<keyword evidence="1" id="KW-1208">Phospholipid metabolism</keyword>
<comment type="caution">
    <text evidence="4">The sequence shown here is derived from an EMBL/GenBank/DDBJ whole genome shotgun (WGS) entry which is preliminary data.</text>
</comment>
<evidence type="ECO:0000259" key="3">
    <source>
        <dbReference type="Pfam" id="PF04608"/>
    </source>
</evidence>
<dbReference type="PIRSF" id="PIRSF006162">
    <property type="entry name" value="PgpA"/>
    <property type="match status" value="1"/>
</dbReference>
<dbReference type="InterPro" id="IPR026037">
    <property type="entry name" value="PgpA"/>
</dbReference>
<proteinExistence type="predicted"/>
<dbReference type="RefSeq" id="WP_284196301.1">
    <property type="nucleotide sequence ID" value="NZ_BSOG01000002.1"/>
</dbReference>
<dbReference type="SUPFAM" id="SSF101307">
    <property type="entry name" value="YutG-like"/>
    <property type="match status" value="1"/>
</dbReference>
<keyword evidence="1" id="KW-0442">Lipid degradation</keyword>
<feature type="transmembrane region" description="Helical" evidence="2">
    <location>
        <begin position="92"/>
        <end position="116"/>
    </location>
</feature>
<evidence type="ECO:0000256" key="1">
    <source>
        <dbReference type="PIRNR" id="PIRNR006162"/>
    </source>
</evidence>
<dbReference type="CDD" id="cd06971">
    <property type="entry name" value="PgpA"/>
    <property type="match status" value="1"/>
</dbReference>
<reference evidence="5" key="1">
    <citation type="journal article" date="2019" name="Int. J. Syst. Evol. Microbiol.">
        <title>The Global Catalogue of Microorganisms (GCM) 10K type strain sequencing project: providing services to taxonomists for standard genome sequencing and annotation.</title>
        <authorList>
            <consortium name="The Broad Institute Genomics Platform"/>
            <consortium name="The Broad Institute Genome Sequencing Center for Infectious Disease"/>
            <person name="Wu L."/>
            <person name="Ma J."/>
        </authorList>
    </citation>
    <scope>NUCLEOTIDE SEQUENCE [LARGE SCALE GENOMIC DNA]</scope>
    <source>
        <strain evidence="5">NBRC 110044</strain>
    </source>
</reference>
<dbReference type="Pfam" id="PF04608">
    <property type="entry name" value="PgpA"/>
    <property type="match status" value="1"/>
</dbReference>